<dbReference type="Proteomes" id="UP000759131">
    <property type="component" value="Unassembled WGS sequence"/>
</dbReference>
<keyword evidence="3" id="KW-1185">Reference proteome</keyword>
<evidence type="ECO:0000313" key="2">
    <source>
        <dbReference type="EMBL" id="CAD7627986.1"/>
    </source>
</evidence>
<reference evidence="2" key="1">
    <citation type="submission" date="2020-11" db="EMBL/GenBank/DDBJ databases">
        <authorList>
            <person name="Tran Van P."/>
        </authorList>
    </citation>
    <scope>NUCLEOTIDE SEQUENCE</scope>
</reference>
<name>A0A7R9KRE8_9ACAR</name>
<protein>
    <submittedName>
        <fullName evidence="2">Uncharacterized protein</fullName>
    </submittedName>
</protein>
<organism evidence="2">
    <name type="scientific">Medioppia subpectinata</name>
    <dbReference type="NCBI Taxonomy" id="1979941"/>
    <lineage>
        <taxon>Eukaryota</taxon>
        <taxon>Metazoa</taxon>
        <taxon>Ecdysozoa</taxon>
        <taxon>Arthropoda</taxon>
        <taxon>Chelicerata</taxon>
        <taxon>Arachnida</taxon>
        <taxon>Acari</taxon>
        <taxon>Acariformes</taxon>
        <taxon>Sarcoptiformes</taxon>
        <taxon>Oribatida</taxon>
        <taxon>Brachypylina</taxon>
        <taxon>Oppioidea</taxon>
        <taxon>Oppiidae</taxon>
        <taxon>Medioppia</taxon>
    </lineage>
</organism>
<gene>
    <name evidence="2" type="ORF">OSB1V03_LOCUS8410</name>
</gene>
<evidence type="ECO:0000256" key="1">
    <source>
        <dbReference type="SAM" id="MobiDB-lite"/>
    </source>
</evidence>
<dbReference type="EMBL" id="CAJPIZ010005245">
    <property type="protein sequence ID" value="CAG2108416.1"/>
    <property type="molecule type" value="Genomic_DNA"/>
</dbReference>
<evidence type="ECO:0000313" key="3">
    <source>
        <dbReference type="Proteomes" id="UP000759131"/>
    </source>
</evidence>
<sequence>MPPHITPSNSHPFPTPTTSAVSSPQTRIVSGSPRETQHLQTSESSDTDFWRPVNVGEGKTWFFPETLLGQPFPTPAPTFDGQQTPVRQRAESVASDPNFWTEHRGNDGKTWFLPQTLLGQPFPRPAPTLGEQQTRVKEREDNLEIDRDFWTEQRESNGKIWFLPKTLFGLPFPTPTTSAVSSPQTRVKHRIISDGSQETRKQFKTSESTDTQNLGIDEHFWTEQRLGDGKTWFLPNKAHKRQENNLKRVNQLILKTLELMNTFAVLSQILYLSVPKTVCVTIRLGRAGDCVSSVGL</sequence>
<proteinExistence type="predicted"/>
<feature type="region of interest" description="Disordered" evidence="1">
    <location>
        <begin position="1"/>
        <end position="51"/>
    </location>
</feature>
<dbReference type="AlphaFoldDB" id="A0A7R9KRE8"/>
<accession>A0A7R9KRE8</accession>
<feature type="compositionally biased region" description="Polar residues" evidence="1">
    <location>
        <begin position="1"/>
        <end position="29"/>
    </location>
</feature>
<dbReference type="EMBL" id="OC859820">
    <property type="protein sequence ID" value="CAD7627986.1"/>
    <property type="molecule type" value="Genomic_DNA"/>
</dbReference>